<feature type="compositionally biased region" description="Basic and acidic residues" evidence="1">
    <location>
        <begin position="178"/>
        <end position="209"/>
    </location>
</feature>
<evidence type="ECO:0000313" key="2">
    <source>
        <dbReference type="EMBL" id="CAD8305657.1"/>
    </source>
</evidence>
<proteinExistence type="predicted"/>
<accession>A0A7R9VVV6</accession>
<protein>
    <submittedName>
        <fullName evidence="2">Uncharacterized protein</fullName>
    </submittedName>
</protein>
<feature type="region of interest" description="Disordered" evidence="1">
    <location>
        <begin position="143"/>
        <end position="209"/>
    </location>
</feature>
<dbReference type="AlphaFoldDB" id="A0A7R9VVV6"/>
<gene>
    <name evidence="2" type="ORF">TDUB1175_LOCUS7518</name>
</gene>
<feature type="region of interest" description="Disordered" evidence="1">
    <location>
        <begin position="1"/>
        <end position="28"/>
    </location>
</feature>
<feature type="compositionally biased region" description="Basic and acidic residues" evidence="1">
    <location>
        <begin position="147"/>
        <end position="157"/>
    </location>
</feature>
<dbReference type="EMBL" id="HBED01015196">
    <property type="protein sequence ID" value="CAD8305657.1"/>
    <property type="molecule type" value="Transcribed_RNA"/>
</dbReference>
<sequence length="209" mass="23167">MSASAGGVSSGDKEGNPSTPVPDPTSTAIKDGESHGNCTTCHRKLGRATLLSCSQLACFKCCTDPDCVGHRDKRALAKKNDAILAGTSWINRMAAEKRALAVKPGTLFREPAVHFLGDTVLVWSLAEFFKVPKWREDAIRRSRKNRERMEKSEELSGRKKKRVRSVASKESRKKRAHRIMERLYQESLKERGDGEHISSDISEGVKSEG</sequence>
<name>A0A7R9VVV6_9STRA</name>
<organism evidence="2">
    <name type="scientific">Pseudictyota dubia</name>
    <dbReference type="NCBI Taxonomy" id="2749911"/>
    <lineage>
        <taxon>Eukaryota</taxon>
        <taxon>Sar</taxon>
        <taxon>Stramenopiles</taxon>
        <taxon>Ochrophyta</taxon>
        <taxon>Bacillariophyta</taxon>
        <taxon>Mediophyceae</taxon>
        <taxon>Biddulphiophycidae</taxon>
        <taxon>Eupodiscales</taxon>
        <taxon>Odontellaceae</taxon>
        <taxon>Pseudictyota</taxon>
    </lineage>
</organism>
<reference evidence="2" key="1">
    <citation type="submission" date="2021-01" db="EMBL/GenBank/DDBJ databases">
        <authorList>
            <person name="Corre E."/>
            <person name="Pelletier E."/>
            <person name="Niang G."/>
            <person name="Scheremetjew M."/>
            <person name="Finn R."/>
            <person name="Kale V."/>
            <person name="Holt S."/>
            <person name="Cochrane G."/>
            <person name="Meng A."/>
            <person name="Brown T."/>
            <person name="Cohen L."/>
        </authorList>
    </citation>
    <scope>NUCLEOTIDE SEQUENCE</scope>
    <source>
        <strain evidence="2">CCMP147</strain>
    </source>
</reference>
<evidence type="ECO:0000256" key="1">
    <source>
        <dbReference type="SAM" id="MobiDB-lite"/>
    </source>
</evidence>